<name>A0A9N8VRD8_9GLOM</name>
<dbReference type="AlphaFoldDB" id="A0A9N8VRD8"/>
<proteinExistence type="predicted"/>
<organism evidence="1 2">
    <name type="scientific">Funneliformis caledonium</name>
    <dbReference type="NCBI Taxonomy" id="1117310"/>
    <lineage>
        <taxon>Eukaryota</taxon>
        <taxon>Fungi</taxon>
        <taxon>Fungi incertae sedis</taxon>
        <taxon>Mucoromycota</taxon>
        <taxon>Glomeromycotina</taxon>
        <taxon>Glomeromycetes</taxon>
        <taxon>Glomerales</taxon>
        <taxon>Glomeraceae</taxon>
        <taxon>Funneliformis</taxon>
    </lineage>
</organism>
<accession>A0A9N8VRD8</accession>
<reference evidence="1" key="1">
    <citation type="submission" date="2021-06" db="EMBL/GenBank/DDBJ databases">
        <authorList>
            <person name="Kallberg Y."/>
            <person name="Tangrot J."/>
            <person name="Rosling A."/>
        </authorList>
    </citation>
    <scope>NUCLEOTIDE SEQUENCE</scope>
    <source>
        <strain evidence="1">UK204</strain>
    </source>
</reference>
<protein>
    <submittedName>
        <fullName evidence="1">1291_t:CDS:1</fullName>
    </submittedName>
</protein>
<gene>
    <name evidence="1" type="ORF">FCALED_LOCUS1674</name>
</gene>
<comment type="caution">
    <text evidence="1">The sequence shown here is derived from an EMBL/GenBank/DDBJ whole genome shotgun (WGS) entry which is preliminary data.</text>
</comment>
<keyword evidence="2" id="KW-1185">Reference proteome</keyword>
<sequence length="62" mass="7455">MFKIDLSTIIVEVFKDAFNALRYTTSNTKDVKLVRINFDREFEMNMRPTMIKDYFITLIIDK</sequence>
<dbReference type="Proteomes" id="UP000789570">
    <property type="component" value="Unassembled WGS sequence"/>
</dbReference>
<evidence type="ECO:0000313" key="2">
    <source>
        <dbReference type="Proteomes" id="UP000789570"/>
    </source>
</evidence>
<evidence type="ECO:0000313" key="1">
    <source>
        <dbReference type="EMBL" id="CAG8459555.1"/>
    </source>
</evidence>
<dbReference type="EMBL" id="CAJVPQ010000224">
    <property type="protein sequence ID" value="CAG8459555.1"/>
    <property type="molecule type" value="Genomic_DNA"/>
</dbReference>